<comment type="function">
    <text evidence="6">The pyruvate dehydrogenase complex catalyzes the overall conversion of pyruvate to acetyl-CoA and CO(2). It contains multiple copies of three enzymatic components: pyruvate dehydrogenase (E1), dihydrolipoamide acetyltransferase (E2) and lipoamide dehydrogenase (E3).</text>
</comment>
<comment type="cofactor">
    <cofactor evidence="1">
        <name>thiamine diphosphate</name>
        <dbReference type="ChEBI" id="CHEBI:58937"/>
    </cofactor>
</comment>
<dbReference type="AlphaFoldDB" id="A0A7R8WMU2"/>
<proteinExistence type="predicted"/>
<dbReference type="FunFam" id="3.40.50.970:FF:000001">
    <property type="entry name" value="Pyruvate dehydrogenase E1 beta subunit"/>
    <property type="match status" value="1"/>
</dbReference>
<dbReference type="Pfam" id="PF02780">
    <property type="entry name" value="Transketolase_C"/>
    <property type="match status" value="1"/>
</dbReference>
<evidence type="ECO:0000256" key="6">
    <source>
        <dbReference type="ARBA" id="ARBA00025211"/>
    </source>
</evidence>
<dbReference type="InterPro" id="IPR001017">
    <property type="entry name" value="DH_E1"/>
</dbReference>
<dbReference type="Pfam" id="PF00676">
    <property type="entry name" value="E1_dh"/>
    <property type="match status" value="1"/>
</dbReference>
<dbReference type="OrthoDB" id="878at2759"/>
<keyword evidence="4" id="KW-0560">Oxidoreductase</keyword>
<accession>A0A7R8WMU2</accession>
<dbReference type="InterPro" id="IPR009014">
    <property type="entry name" value="Transketo_C/PFOR_II"/>
</dbReference>
<dbReference type="PANTHER" id="PTHR43257">
    <property type="entry name" value="PYRUVATE DEHYDROGENASE E1 COMPONENT BETA SUBUNIT"/>
    <property type="match status" value="1"/>
</dbReference>
<evidence type="ECO:0000256" key="3">
    <source>
        <dbReference type="ARBA" id="ARBA00022946"/>
    </source>
</evidence>
<dbReference type="GO" id="GO:0004739">
    <property type="term" value="F:pyruvate dehydrogenase (acetyl-transferring) activity"/>
    <property type="evidence" value="ECO:0007669"/>
    <property type="project" value="UniProtKB-EC"/>
</dbReference>
<protein>
    <recommendedName>
        <fullName evidence="2">Pyruvate dehydrogenase E1 component subunit beta, mitochondrial</fullName>
    </recommendedName>
</protein>
<dbReference type="SUPFAM" id="SSF52518">
    <property type="entry name" value="Thiamin diphosphate-binding fold (THDP-binding)"/>
    <property type="match status" value="2"/>
</dbReference>
<dbReference type="InterPro" id="IPR005475">
    <property type="entry name" value="Transketolase-like_Pyr-bd"/>
</dbReference>
<keyword evidence="3" id="KW-0809">Transit peptide</keyword>
<feature type="domain" description="Transketolase-like pyrimidine-binding" evidence="8">
    <location>
        <begin position="182"/>
        <end position="357"/>
    </location>
</feature>
<evidence type="ECO:0000259" key="8">
    <source>
        <dbReference type="SMART" id="SM00861"/>
    </source>
</evidence>
<sequence>MVFDPVMLTSCELNRFVDLQTDPYGVCPGMLDVSSASRKAKHQVITDVSVRADGYGMPGVTVDGMDVTEVYTATVKAVERARAGKGPTLIEGKTYRFRGHHEGDPNQGARYREKSEIEAWREKCPIVRLGKQLVKNRTATKKKLDQIHLKIERELDQAVKFAEQSEFPPIEDIRGGGKMRQLSYADAINEALRQSMQEDERVVLLCEDIGTFGGIFQVTKGLQDEFGADRVVDTPISEAGFVGASVGAALTGMRPVAELMFIDFSTSCMDAIFNQMAKIHYMFGGQGSVPMVLRMNVGAGRCAAAQHSQSFHSIFMHMPGLIVVTPSTPYDAKGLMMEAIRSNNPVIFVEHKKQYIEKGEVPEAPYRIPFGQADVKRVGTDVTIVATHAMVTRSLKAAEELAKDGIEVEIVDPRTLTPLDKETIFASVKKTGRLIIADEDYKTCGIGAEIAALAAEEIIYDLKAPIARVTSPDTPVPFSPVLEQEYVPEAKHVIPAVKKLMQFV</sequence>
<dbReference type="SUPFAM" id="SSF52922">
    <property type="entry name" value="TK C-terminal domain-like"/>
    <property type="match status" value="1"/>
</dbReference>
<evidence type="ECO:0000256" key="1">
    <source>
        <dbReference type="ARBA" id="ARBA00001964"/>
    </source>
</evidence>
<dbReference type="EMBL" id="OB669442">
    <property type="protein sequence ID" value="CAD7234676.1"/>
    <property type="molecule type" value="Genomic_DNA"/>
</dbReference>
<gene>
    <name evidence="9" type="ORF">CTOB1V02_LOCUS12492</name>
</gene>
<dbReference type="Gene3D" id="3.40.50.970">
    <property type="match status" value="2"/>
</dbReference>
<dbReference type="InterPro" id="IPR029061">
    <property type="entry name" value="THDP-binding"/>
</dbReference>
<dbReference type="FunFam" id="3.40.50.920:FF:000001">
    <property type="entry name" value="Pyruvate dehydrogenase E1 beta subunit"/>
    <property type="match status" value="1"/>
</dbReference>
<evidence type="ECO:0000313" key="9">
    <source>
        <dbReference type="EMBL" id="CAD7234676.1"/>
    </source>
</evidence>
<dbReference type="SMART" id="SM00861">
    <property type="entry name" value="Transket_pyr"/>
    <property type="match status" value="1"/>
</dbReference>
<dbReference type="CDD" id="cd07036">
    <property type="entry name" value="TPP_PYR_E1-PDHc-beta_like"/>
    <property type="match status" value="1"/>
</dbReference>
<reference evidence="9" key="1">
    <citation type="submission" date="2020-11" db="EMBL/GenBank/DDBJ databases">
        <authorList>
            <person name="Tran Van P."/>
        </authorList>
    </citation>
    <scope>NUCLEOTIDE SEQUENCE</scope>
</reference>
<dbReference type="Pfam" id="PF02779">
    <property type="entry name" value="Transket_pyr"/>
    <property type="match status" value="1"/>
</dbReference>
<keyword evidence="5" id="KW-0786">Thiamine pyrophosphate</keyword>
<comment type="catalytic activity">
    <reaction evidence="7">
        <text>N(6)-[(R)-lipoyl]-L-lysyl-[protein] + pyruvate + H(+) = N(6)-[(R)-S(8)-acetyldihydrolipoyl]-L-lysyl-[protein] + CO2</text>
        <dbReference type="Rhea" id="RHEA:19189"/>
        <dbReference type="Rhea" id="RHEA-COMP:10474"/>
        <dbReference type="Rhea" id="RHEA-COMP:10478"/>
        <dbReference type="ChEBI" id="CHEBI:15361"/>
        <dbReference type="ChEBI" id="CHEBI:15378"/>
        <dbReference type="ChEBI" id="CHEBI:16526"/>
        <dbReference type="ChEBI" id="CHEBI:83099"/>
        <dbReference type="ChEBI" id="CHEBI:83111"/>
        <dbReference type="EC" id="1.2.4.1"/>
    </reaction>
</comment>
<dbReference type="PANTHER" id="PTHR43257:SF2">
    <property type="entry name" value="PYRUVATE DEHYDROGENASE E1 COMPONENT SUBUNIT BETA"/>
    <property type="match status" value="1"/>
</dbReference>
<evidence type="ECO:0000256" key="5">
    <source>
        <dbReference type="ARBA" id="ARBA00023052"/>
    </source>
</evidence>
<dbReference type="Gene3D" id="3.40.50.920">
    <property type="match status" value="1"/>
</dbReference>
<evidence type="ECO:0000256" key="7">
    <source>
        <dbReference type="ARBA" id="ARBA00051231"/>
    </source>
</evidence>
<organism evidence="9">
    <name type="scientific">Cyprideis torosa</name>
    <dbReference type="NCBI Taxonomy" id="163714"/>
    <lineage>
        <taxon>Eukaryota</taxon>
        <taxon>Metazoa</taxon>
        <taxon>Ecdysozoa</taxon>
        <taxon>Arthropoda</taxon>
        <taxon>Crustacea</taxon>
        <taxon>Oligostraca</taxon>
        <taxon>Ostracoda</taxon>
        <taxon>Podocopa</taxon>
        <taxon>Podocopida</taxon>
        <taxon>Cytherocopina</taxon>
        <taxon>Cytheroidea</taxon>
        <taxon>Cytherideidae</taxon>
        <taxon>Cyprideis</taxon>
    </lineage>
</organism>
<evidence type="ECO:0000256" key="4">
    <source>
        <dbReference type="ARBA" id="ARBA00023002"/>
    </source>
</evidence>
<name>A0A7R8WMU2_9CRUS</name>
<evidence type="ECO:0000256" key="2">
    <source>
        <dbReference type="ARBA" id="ARBA00016220"/>
    </source>
</evidence>
<dbReference type="NCBIfam" id="NF006667">
    <property type="entry name" value="PRK09212.1"/>
    <property type="match status" value="1"/>
</dbReference>
<dbReference type="InterPro" id="IPR033248">
    <property type="entry name" value="Transketolase_C"/>
</dbReference>